<accession>A0ABV2QME2</accession>
<sequence length="207" mass="22114">MIVITADQVDSRSTADLATDTLAMLNTDFARGLLLSADRTAGDEIQLLVRDGRTAVDVVLALTRAGRWSVGLGVGSVREPLGSSIRESTGDAFVAARSAVDRAKKKATRFAAAAEPRRTEAHDLEALVDLLLILRARRSEQGWEIHDLVTRGLTQADAASAIGITPQSASKRARAAELRAEDAAIEPLSRLVDTLDSAYPALQEDAR</sequence>
<evidence type="ECO:0000313" key="2">
    <source>
        <dbReference type="Proteomes" id="UP001549257"/>
    </source>
</evidence>
<comment type="caution">
    <text evidence="1">The sequence shown here is derived from an EMBL/GenBank/DDBJ whole genome shotgun (WGS) entry which is preliminary data.</text>
</comment>
<dbReference type="RefSeq" id="WP_354024429.1">
    <property type="nucleotide sequence ID" value="NZ_JBEPSJ010000002.1"/>
</dbReference>
<keyword evidence="2" id="KW-1185">Reference proteome</keyword>
<dbReference type="EMBL" id="JBEPSJ010000002">
    <property type="protein sequence ID" value="MET4582224.1"/>
    <property type="molecule type" value="Genomic_DNA"/>
</dbReference>
<name>A0ABV2QME2_9MICO</name>
<gene>
    <name evidence="1" type="ORF">ABIE21_001734</name>
</gene>
<evidence type="ECO:0008006" key="3">
    <source>
        <dbReference type="Google" id="ProtNLM"/>
    </source>
</evidence>
<organism evidence="1 2">
    <name type="scientific">Conyzicola nivalis</name>
    <dbReference type="NCBI Taxonomy" id="1477021"/>
    <lineage>
        <taxon>Bacteria</taxon>
        <taxon>Bacillati</taxon>
        <taxon>Actinomycetota</taxon>
        <taxon>Actinomycetes</taxon>
        <taxon>Micrococcales</taxon>
        <taxon>Microbacteriaceae</taxon>
        <taxon>Conyzicola</taxon>
    </lineage>
</organism>
<dbReference type="Proteomes" id="UP001549257">
    <property type="component" value="Unassembled WGS sequence"/>
</dbReference>
<evidence type="ECO:0000313" key="1">
    <source>
        <dbReference type="EMBL" id="MET4582224.1"/>
    </source>
</evidence>
<protein>
    <recommendedName>
        <fullName evidence="3">DNA-binding protein</fullName>
    </recommendedName>
</protein>
<reference evidence="1 2" key="1">
    <citation type="submission" date="2024-06" db="EMBL/GenBank/DDBJ databases">
        <title>Sorghum-associated microbial communities from plants grown in Nebraska, USA.</title>
        <authorList>
            <person name="Schachtman D."/>
        </authorList>
    </citation>
    <scope>NUCLEOTIDE SEQUENCE [LARGE SCALE GENOMIC DNA]</scope>
    <source>
        <strain evidence="1 2">2857</strain>
    </source>
</reference>
<proteinExistence type="predicted"/>